<name>A0A5B7EME3_PORTR</name>
<accession>A0A5B7EME3</accession>
<proteinExistence type="predicted"/>
<comment type="caution">
    <text evidence="1">The sequence shown here is derived from an EMBL/GenBank/DDBJ whole genome shotgun (WGS) entry which is preliminary data.</text>
</comment>
<organism evidence="1 2">
    <name type="scientific">Portunus trituberculatus</name>
    <name type="common">Swimming crab</name>
    <name type="synonym">Neptunus trituberculatus</name>
    <dbReference type="NCBI Taxonomy" id="210409"/>
    <lineage>
        <taxon>Eukaryota</taxon>
        <taxon>Metazoa</taxon>
        <taxon>Ecdysozoa</taxon>
        <taxon>Arthropoda</taxon>
        <taxon>Crustacea</taxon>
        <taxon>Multicrustacea</taxon>
        <taxon>Malacostraca</taxon>
        <taxon>Eumalacostraca</taxon>
        <taxon>Eucarida</taxon>
        <taxon>Decapoda</taxon>
        <taxon>Pleocyemata</taxon>
        <taxon>Brachyura</taxon>
        <taxon>Eubrachyura</taxon>
        <taxon>Portunoidea</taxon>
        <taxon>Portunidae</taxon>
        <taxon>Portuninae</taxon>
        <taxon>Portunus</taxon>
    </lineage>
</organism>
<sequence length="130" mass="14438">MSAKMPLNNNFWSQPFFPLDWSCNMEPQENQRTSTHGAELPITSCSHWSPRSPPRCHWPLLPPPHRPDTLLICAEKLDLNLSLIPRKAGAALRYNLSAALPSSSQLSPRHCREAQAGLGSPRHAPALSLN</sequence>
<evidence type="ECO:0000313" key="1">
    <source>
        <dbReference type="EMBL" id="MPC34498.1"/>
    </source>
</evidence>
<keyword evidence="2" id="KW-1185">Reference proteome</keyword>
<protein>
    <submittedName>
        <fullName evidence="1">Uncharacterized protein</fullName>
    </submittedName>
</protein>
<dbReference type="EMBL" id="VSRR010003065">
    <property type="protein sequence ID" value="MPC34498.1"/>
    <property type="molecule type" value="Genomic_DNA"/>
</dbReference>
<dbReference type="Proteomes" id="UP000324222">
    <property type="component" value="Unassembled WGS sequence"/>
</dbReference>
<dbReference type="AlphaFoldDB" id="A0A5B7EME3"/>
<gene>
    <name evidence="1" type="ORF">E2C01_027890</name>
</gene>
<reference evidence="1 2" key="1">
    <citation type="submission" date="2019-05" db="EMBL/GenBank/DDBJ databases">
        <title>Another draft genome of Portunus trituberculatus and its Hox gene families provides insights of decapod evolution.</title>
        <authorList>
            <person name="Jeong J.-H."/>
            <person name="Song I."/>
            <person name="Kim S."/>
            <person name="Choi T."/>
            <person name="Kim D."/>
            <person name="Ryu S."/>
            <person name="Kim W."/>
        </authorList>
    </citation>
    <scope>NUCLEOTIDE SEQUENCE [LARGE SCALE GENOMIC DNA]</scope>
    <source>
        <tissue evidence="1">Muscle</tissue>
    </source>
</reference>
<evidence type="ECO:0000313" key="2">
    <source>
        <dbReference type="Proteomes" id="UP000324222"/>
    </source>
</evidence>